<dbReference type="Proteomes" id="UP000469890">
    <property type="component" value="Unassembled WGS sequence"/>
</dbReference>
<name>A0A8H4BG40_MUCCL</name>
<dbReference type="EMBL" id="JAAECE010000005">
    <property type="protein sequence ID" value="KAF1801396.1"/>
    <property type="molecule type" value="Genomic_DNA"/>
</dbReference>
<organism evidence="2 3">
    <name type="scientific">Mucor circinelloides f. lusitanicus</name>
    <name type="common">Mucor racemosus var. lusitanicus</name>
    <dbReference type="NCBI Taxonomy" id="29924"/>
    <lineage>
        <taxon>Eukaryota</taxon>
        <taxon>Fungi</taxon>
        <taxon>Fungi incertae sedis</taxon>
        <taxon>Mucoromycota</taxon>
        <taxon>Mucoromycotina</taxon>
        <taxon>Mucoromycetes</taxon>
        <taxon>Mucorales</taxon>
        <taxon>Mucorineae</taxon>
        <taxon>Mucoraceae</taxon>
        <taxon>Mucor</taxon>
    </lineage>
</organism>
<evidence type="ECO:0000313" key="3">
    <source>
        <dbReference type="Proteomes" id="UP000469890"/>
    </source>
</evidence>
<reference evidence="2 3" key="1">
    <citation type="submission" date="2019-09" db="EMBL/GenBank/DDBJ databases">
        <authorList>
            <consortium name="DOE Joint Genome Institute"/>
            <person name="Mondo S.J."/>
            <person name="Navarro-Mendoza M.I."/>
            <person name="Perez-Arques C."/>
            <person name="Panchal S."/>
            <person name="Nicolas F.E."/>
            <person name="Ganguly P."/>
            <person name="Pangilinan J."/>
            <person name="Grigoriev I."/>
            <person name="Heitman J."/>
            <person name="Sanya K."/>
            <person name="Garre V."/>
        </authorList>
    </citation>
    <scope>NUCLEOTIDE SEQUENCE [LARGE SCALE GENOMIC DNA]</scope>
    <source>
        <strain evidence="2 3">MU402</strain>
    </source>
</reference>
<proteinExistence type="predicted"/>
<dbReference type="AlphaFoldDB" id="A0A8H4BG40"/>
<feature type="compositionally biased region" description="Low complexity" evidence="1">
    <location>
        <begin position="53"/>
        <end position="86"/>
    </location>
</feature>
<feature type="compositionally biased region" description="Basic and acidic residues" evidence="1">
    <location>
        <begin position="466"/>
        <end position="481"/>
    </location>
</feature>
<feature type="compositionally biased region" description="Polar residues" evidence="1">
    <location>
        <begin position="137"/>
        <end position="155"/>
    </location>
</feature>
<feature type="compositionally biased region" description="Low complexity" evidence="1">
    <location>
        <begin position="34"/>
        <end position="43"/>
    </location>
</feature>
<sequence>MSFKSKQRAKHGHLFGDDPLSATLVTASDDPLFSSSKAQSQSSRTNSPSIANDPLSRPTDTSSSTPLSPASRSSATAAKKSSPSSSIFGDIDVSKLGTSNGKKHTVRSPALRGKQYDLEDEEDLFGGGGHRTRKPSKVTTPTPSVAKSPTTQQQDIPALKKTSASPAPSSAPLVPSSPVIQQQKSPVVQQRQPTVSKPVMEQPAASKSETPANKEEKPTVSSSSSSFFRFFKSSNNSNSNSKNSSSASSIASVNAPSPIVAKNHDTVNSTTTATTPALPPPAAAPVPPVRQPAPPVPAPASLQQQQPMYRPNGIQQRQVLLEEQEEEEEEEEPVPIIEDEATRAFAEDNVISFTPSLSSYRSISPELTMDALKIDIPPAHHISKKLVPSISTPTNNVDDPWSNPLLMQPTVEPSISSPLAVKVQDIEPQKRTAFADLINSWNTGKSNTKEYHTNSQDPKEFFDHVAEERRDIGFAGIREHEDDSEDDDDEEDEQQQDHYRRPQQLDYQDEINPWN</sequence>
<evidence type="ECO:0000313" key="2">
    <source>
        <dbReference type="EMBL" id="KAF1801396.1"/>
    </source>
</evidence>
<evidence type="ECO:0000256" key="1">
    <source>
        <dbReference type="SAM" id="MobiDB-lite"/>
    </source>
</evidence>
<protein>
    <submittedName>
        <fullName evidence="2">Uncharacterized protein</fullName>
    </submittedName>
</protein>
<feature type="compositionally biased region" description="Basic residues" evidence="1">
    <location>
        <begin position="1"/>
        <end position="13"/>
    </location>
</feature>
<gene>
    <name evidence="2" type="ORF">FB192DRAFT_1473889</name>
</gene>
<feature type="region of interest" description="Disordered" evidence="1">
    <location>
        <begin position="466"/>
        <end position="515"/>
    </location>
</feature>
<feature type="compositionally biased region" description="Acidic residues" evidence="1">
    <location>
        <begin position="482"/>
        <end position="494"/>
    </location>
</feature>
<feature type="compositionally biased region" description="Pro residues" evidence="1">
    <location>
        <begin position="277"/>
        <end position="298"/>
    </location>
</feature>
<comment type="caution">
    <text evidence="2">The sequence shown here is derived from an EMBL/GenBank/DDBJ whole genome shotgun (WGS) entry which is preliminary data.</text>
</comment>
<feature type="region of interest" description="Disordered" evidence="1">
    <location>
        <begin position="1"/>
        <end position="341"/>
    </location>
</feature>
<feature type="compositionally biased region" description="Low complexity" evidence="1">
    <location>
        <begin position="157"/>
        <end position="193"/>
    </location>
</feature>
<feature type="compositionally biased region" description="Low complexity" evidence="1">
    <location>
        <begin position="221"/>
        <end position="252"/>
    </location>
</feature>
<feature type="compositionally biased region" description="Acidic residues" evidence="1">
    <location>
        <begin position="322"/>
        <end position="339"/>
    </location>
</feature>
<accession>A0A8H4BG40</accession>